<dbReference type="SUPFAM" id="SSF52540">
    <property type="entry name" value="P-loop containing nucleoside triphosphate hydrolases"/>
    <property type="match status" value="1"/>
</dbReference>
<dbReference type="CDD" id="cd18785">
    <property type="entry name" value="SF2_C"/>
    <property type="match status" value="1"/>
</dbReference>
<sequence length="891" mass="106765">MSDFIFSYPSIQNINEICNFTEFRILDDKIAKSYQEIVYKYISPYTPYNKLLLYHSTGLGKTFTIFWIIDHFKNIFDKAIILAPNDTIIGEYFNKIKLWYHYNFNSIDESDINNYINNYIIFNKYSKFIKINRDKQITNRIIVVDEIHKFRISYKNNKKKKFKLLLNIINKASNIKLLLLSASPIYDNYNEIDYILKLLNIDSLNNITPYVSYYNKSLFKVPVHINYLKLFMSDEQSNFYLEHYNDCNFIGIINIKNSLGLIYNKNNILIPKKHYKLYDISKINSIKFKDYDIQISMTNKVNNNLKDISIKLYTLVNHINTSKGLIFIYCNLLEWTGIYYIVSIFNILGYVYIESKSEALKFYNKLKYTFVIGDTNISSNNIDKINLFNSPENKYGDYIKILIGSNVISESIDLLNVQQIHILTPEWNYEHINQIIGRANRINSHNLLKPEEQLINVYFYLAYPKKLELSQDDKIINICKFKQKKIDKYINEIKNNNIEQILNNNYTIYNNNIYALFYNNFNLLSDYQQVKEDYISNIDFSYCNGYVYKYTKFLTNKCNNNCNLCGSVDHINHEIDYDEFWEPPNIYDPIEKSIELYYNNETINHYNNLNNLFSKYKNNLINQFDYIEHLSYINRVKVLEYALYVNKDNPYNNNICKYFNMYWIVYTNKIIHCCYSIIKPTSYAMNKNKSISDFMGKIRVLKNNNVYWKEKVNKNYSILLYNHYINNKNKRLSNRNVFAFIYSLESIIRIQDIININLYNDNKNNKNKINRGRRLNHYYKVNDKLNIIIETLCIENIEHLLNKKYLKVSYYTFKSLNNLFNNPIFKTKIDNIKKLKCFKNPKIKDLKTYCIKYPKQARLLELIINKHIYDERNLIAFWNNIILENNLLVIL</sequence>
<evidence type="ECO:0000259" key="3">
    <source>
        <dbReference type="PROSITE" id="PS51194"/>
    </source>
</evidence>
<evidence type="ECO:0008006" key="6">
    <source>
        <dbReference type="Google" id="ProtNLM"/>
    </source>
</evidence>
<dbReference type="Gene3D" id="3.40.50.300">
    <property type="entry name" value="P-loop containing nucleotide triphosphate hydrolases"/>
    <property type="match status" value="2"/>
</dbReference>
<dbReference type="SMART" id="SM00490">
    <property type="entry name" value="HELICc"/>
    <property type="match status" value="1"/>
</dbReference>
<dbReference type="GO" id="GO:0004386">
    <property type="term" value="F:helicase activity"/>
    <property type="evidence" value="ECO:0007669"/>
    <property type="project" value="UniProtKB-KW"/>
</dbReference>
<dbReference type="AlphaFoldDB" id="A0A1Y1VV05"/>
<reference evidence="4 5" key="2">
    <citation type="submission" date="2016-08" db="EMBL/GenBank/DDBJ databases">
        <title>Pervasive Adenine N6-methylation of Active Genes in Fungi.</title>
        <authorList>
            <consortium name="DOE Joint Genome Institute"/>
            <person name="Mondo S.J."/>
            <person name="Dannebaum R.O."/>
            <person name="Kuo R.C."/>
            <person name="Labutti K."/>
            <person name="Haridas S."/>
            <person name="Kuo A."/>
            <person name="Salamov A."/>
            <person name="Ahrendt S.R."/>
            <person name="Lipzen A."/>
            <person name="Sullivan W."/>
            <person name="Andreopoulos W.B."/>
            <person name="Clum A."/>
            <person name="Lindquist E."/>
            <person name="Daum C."/>
            <person name="Ramamoorthy G.K."/>
            <person name="Gryganskyi A."/>
            <person name="Culley D."/>
            <person name="Magnuson J.K."/>
            <person name="James T.Y."/>
            <person name="O'Malley M.A."/>
            <person name="Stajich J.E."/>
            <person name="Spatafora J.W."/>
            <person name="Visel A."/>
            <person name="Grigoriev I.V."/>
        </authorList>
    </citation>
    <scope>NUCLEOTIDE SEQUENCE [LARGE SCALE GENOMIC DNA]</scope>
    <source>
        <strain evidence="4 5">S4</strain>
    </source>
</reference>
<dbReference type="GO" id="GO:0005524">
    <property type="term" value="F:ATP binding"/>
    <property type="evidence" value="ECO:0007669"/>
    <property type="project" value="InterPro"/>
</dbReference>
<keyword evidence="1" id="KW-0347">Helicase</keyword>
<evidence type="ECO:0000256" key="1">
    <source>
        <dbReference type="ARBA" id="ARBA00022806"/>
    </source>
</evidence>
<dbReference type="OrthoDB" id="10610923at2759"/>
<feature type="domain" description="Helicase ATP-binding" evidence="2">
    <location>
        <begin position="42"/>
        <end position="202"/>
    </location>
</feature>
<dbReference type="EMBL" id="MCFG01000494">
    <property type="protein sequence ID" value="ORX64846.1"/>
    <property type="molecule type" value="Genomic_DNA"/>
</dbReference>
<dbReference type="GO" id="GO:0016787">
    <property type="term" value="F:hydrolase activity"/>
    <property type="evidence" value="ECO:0007669"/>
    <property type="project" value="InterPro"/>
</dbReference>
<keyword evidence="1" id="KW-0067">ATP-binding</keyword>
<dbReference type="SMART" id="SM00487">
    <property type="entry name" value="DEXDc"/>
    <property type="match status" value="1"/>
</dbReference>
<dbReference type="Pfam" id="PF00271">
    <property type="entry name" value="Helicase_C"/>
    <property type="match status" value="1"/>
</dbReference>
<evidence type="ECO:0000259" key="2">
    <source>
        <dbReference type="PROSITE" id="PS51192"/>
    </source>
</evidence>
<comment type="caution">
    <text evidence="4">The sequence shown here is derived from an EMBL/GenBank/DDBJ whole genome shotgun (WGS) entry which is preliminary data.</text>
</comment>
<evidence type="ECO:0000313" key="5">
    <source>
        <dbReference type="Proteomes" id="UP000193944"/>
    </source>
</evidence>
<dbReference type="PROSITE" id="PS51194">
    <property type="entry name" value="HELICASE_CTER"/>
    <property type="match status" value="1"/>
</dbReference>
<evidence type="ECO:0000313" key="4">
    <source>
        <dbReference type="EMBL" id="ORX64846.1"/>
    </source>
</evidence>
<dbReference type="InterPro" id="IPR006935">
    <property type="entry name" value="Helicase/UvrB_N"/>
</dbReference>
<name>A0A1Y1VV05_9FUNG</name>
<feature type="domain" description="Helicase C-terminal" evidence="3">
    <location>
        <begin position="340"/>
        <end position="494"/>
    </location>
</feature>
<dbReference type="InterPro" id="IPR014001">
    <property type="entry name" value="Helicase_ATP-bd"/>
</dbReference>
<proteinExistence type="predicted"/>
<protein>
    <recommendedName>
        <fullName evidence="6">P-loop containing nucleoside triphosphate hydrolase protein</fullName>
    </recommendedName>
</protein>
<dbReference type="Pfam" id="PF04851">
    <property type="entry name" value="ResIII"/>
    <property type="match status" value="1"/>
</dbReference>
<dbReference type="GO" id="GO:0003677">
    <property type="term" value="F:DNA binding"/>
    <property type="evidence" value="ECO:0007669"/>
    <property type="project" value="InterPro"/>
</dbReference>
<dbReference type="InterPro" id="IPR001650">
    <property type="entry name" value="Helicase_C-like"/>
</dbReference>
<keyword evidence="1" id="KW-0547">Nucleotide-binding</keyword>
<keyword evidence="5" id="KW-1185">Reference proteome</keyword>
<organism evidence="4 5">
    <name type="scientific">Anaeromyces robustus</name>
    <dbReference type="NCBI Taxonomy" id="1754192"/>
    <lineage>
        <taxon>Eukaryota</taxon>
        <taxon>Fungi</taxon>
        <taxon>Fungi incertae sedis</taxon>
        <taxon>Chytridiomycota</taxon>
        <taxon>Chytridiomycota incertae sedis</taxon>
        <taxon>Neocallimastigomycetes</taxon>
        <taxon>Neocallimastigales</taxon>
        <taxon>Neocallimastigaceae</taxon>
        <taxon>Anaeromyces</taxon>
    </lineage>
</organism>
<dbReference type="Proteomes" id="UP000193944">
    <property type="component" value="Unassembled WGS sequence"/>
</dbReference>
<gene>
    <name evidence="4" type="ORF">BCR32DRAFT_306471</name>
</gene>
<accession>A0A1Y1VV05</accession>
<dbReference type="InterPro" id="IPR027417">
    <property type="entry name" value="P-loop_NTPase"/>
</dbReference>
<dbReference type="PROSITE" id="PS51192">
    <property type="entry name" value="HELICASE_ATP_BIND_1"/>
    <property type="match status" value="1"/>
</dbReference>
<keyword evidence="1" id="KW-0378">Hydrolase</keyword>
<reference evidence="4 5" key="1">
    <citation type="submission" date="2016-08" db="EMBL/GenBank/DDBJ databases">
        <title>A Parts List for Fungal Cellulosomes Revealed by Comparative Genomics.</title>
        <authorList>
            <consortium name="DOE Joint Genome Institute"/>
            <person name="Haitjema C.H."/>
            <person name="Gilmore S.P."/>
            <person name="Henske J.K."/>
            <person name="Solomon K.V."/>
            <person name="De Groot R."/>
            <person name="Kuo A."/>
            <person name="Mondo S.J."/>
            <person name="Salamov A.A."/>
            <person name="Labutti K."/>
            <person name="Zhao Z."/>
            <person name="Chiniquy J."/>
            <person name="Barry K."/>
            <person name="Brewer H.M."/>
            <person name="Purvine S.O."/>
            <person name="Wright A.T."/>
            <person name="Boxma B."/>
            <person name="Van Alen T."/>
            <person name="Hackstein J.H."/>
            <person name="Baker S.E."/>
            <person name="Grigoriev I.V."/>
            <person name="O'Malley M.A."/>
        </authorList>
    </citation>
    <scope>NUCLEOTIDE SEQUENCE [LARGE SCALE GENOMIC DNA]</scope>
    <source>
        <strain evidence="4 5">S4</strain>
    </source>
</reference>